<keyword evidence="3" id="KW-1185">Reference proteome</keyword>
<feature type="domain" description="ASCH" evidence="1">
    <location>
        <begin position="18"/>
        <end position="135"/>
    </location>
</feature>
<dbReference type="SMART" id="SM01022">
    <property type="entry name" value="ASCH"/>
    <property type="match status" value="1"/>
</dbReference>
<dbReference type="AlphaFoldDB" id="A0A126UYY9"/>
<dbReference type="OrthoDB" id="9807542at2"/>
<proteinExistence type="predicted"/>
<dbReference type="PANTHER" id="PTHR39203">
    <property type="entry name" value="CYTOPLASMIC PROTEIN-RELATED"/>
    <property type="match status" value="1"/>
</dbReference>
<protein>
    <recommendedName>
        <fullName evidence="1">ASCH domain-containing protein</fullName>
    </recommendedName>
</protein>
<sequence>MNDHTENLNDTYPGAGTYCFGESKADSEAQLTLVRAGTKRLDCAALAEFGGDKDALPKVGRCDIATEWNGAPALVTKTTKVEQHRFCDVTWELAMDEGMGNSLADWKAYRSAYFGRNGGFDPEMMLVFERFDVVEDLAGRGITPTKD</sequence>
<gene>
    <name evidence="2" type="ORF">RC74_08545</name>
</gene>
<dbReference type="EMBL" id="CP014327">
    <property type="protein sequence ID" value="AML51292.1"/>
    <property type="molecule type" value="Genomic_DNA"/>
</dbReference>
<name>A0A126UYY9_9RHOB</name>
<evidence type="ECO:0000259" key="1">
    <source>
        <dbReference type="SMART" id="SM01022"/>
    </source>
</evidence>
<dbReference type="SUPFAM" id="SSF88697">
    <property type="entry name" value="PUA domain-like"/>
    <property type="match status" value="1"/>
</dbReference>
<dbReference type="KEGG" id="hat:RC74_08545"/>
<reference evidence="2 3" key="1">
    <citation type="submission" date="2016-02" db="EMBL/GenBank/DDBJ databases">
        <title>Complete genome sequence of Halocynthiibacter arcticus PAMC 20958t from arctic marine sediment.</title>
        <authorList>
            <person name="Lee Y.M."/>
            <person name="Baek K."/>
            <person name="Lee H.K."/>
            <person name="Shin S.C."/>
        </authorList>
    </citation>
    <scope>NUCLEOTIDE SEQUENCE [LARGE SCALE GENOMIC DNA]</scope>
    <source>
        <strain evidence="2">PAMC 20958</strain>
    </source>
</reference>
<dbReference type="Proteomes" id="UP000070371">
    <property type="component" value="Chromosome"/>
</dbReference>
<dbReference type="InterPro" id="IPR009326">
    <property type="entry name" value="DUF984"/>
</dbReference>
<dbReference type="InterPro" id="IPR007374">
    <property type="entry name" value="ASCH_domain"/>
</dbReference>
<dbReference type="RefSeq" id="WP_039001866.1">
    <property type="nucleotide sequence ID" value="NZ_CP014327.1"/>
</dbReference>
<organism evidence="2 3">
    <name type="scientific">Falsihalocynthiibacter arcticus</name>
    <dbReference type="NCBI Taxonomy" id="1579316"/>
    <lineage>
        <taxon>Bacteria</taxon>
        <taxon>Pseudomonadati</taxon>
        <taxon>Pseudomonadota</taxon>
        <taxon>Alphaproteobacteria</taxon>
        <taxon>Rhodobacterales</taxon>
        <taxon>Roseobacteraceae</taxon>
        <taxon>Falsihalocynthiibacter</taxon>
    </lineage>
</organism>
<dbReference type="Pfam" id="PF04266">
    <property type="entry name" value="ASCH"/>
    <property type="match status" value="1"/>
</dbReference>
<dbReference type="InterPro" id="IPR015947">
    <property type="entry name" value="PUA-like_sf"/>
</dbReference>
<dbReference type="PANTHER" id="PTHR39203:SF1">
    <property type="entry name" value="CYTOPLASMIC PROTEIN"/>
    <property type="match status" value="1"/>
</dbReference>
<accession>A0A126UYY9</accession>
<evidence type="ECO:0000313" key="2">
    <source>
        <dbReference type="EMBL" id="AML51292.1"/>
    </source>
</evidence>
<evidence type="ECO:0000313" key="3">
    <source>
        <dbReference type="Proteomes" id="UP000070371"/>
    </source>
</evidence>
<dbReference type="STRING" id="1579316.RC74_08545"/>
<dbReference type="Gene3D" id="3.10.400.10">
    <property type="entry name" value="Sulfate adenylyltransferase"/>
    <property type="match status" value="1"/>
</dbReference>